<proteinExistence type="predicted"/>
<keyword evidence="3" id="KW-1185">Reference proteome</keyword>
<feature type="compositionally biased region" description="Basic residues" evidence="1">
    <location>
        <begin position="77"/>
        <end position="90"/>
    </location>
</feature>
<dbReference type="Proteomes" id="UP001189429">
    <property type="component" value="Unassembled WGS sequence"/>
</dbReference>
<dbReference type="EMBL" id="CAUYUJ010007474">
    <property type="protein sequence ID" value="CAK0820869.1"/>
    <property type="molecule type" value="Genomic_DNA"/>
</dbReference>
<comment type="caution">
    <text evidence="2">The sequence shown here is derived from an EMBL/GenBank/DDBJ whole genome shotgun (WGS) entry which is preliminary data.</text>
</comment>
<protein>
    <recommendedName>
        <fullName evidence="4">Kinesin-like protein</fullName>
    </recommendedName>
</protein>
<name>A0ABN9RQ82_9DINO</name>
<reference evidence="2" key="1">
    <citation type="submission" date="2023-10" db="EMBL/GenBank/DDBJ databases">
        <authorList>
            <person name="Chen Y."/>
            <person name="Shah S."/>
            <person name="Dougan E. K."/>
            <person name="Thang M."/>
            <person name="Chan C."/>
        </authorList>
    </citation>
    <scope>NUCLEOTIDE SEQUENCE [LARGE SCALE GENOMIC DNA]</scope>
</reference>
<evidence type="ECO:0008006" key="4">
    <source>
        <dbReference type="Google" id="ProtNLM"/>
    </source>
</evidence>
<evidence type="ECO:0000256" key="1">
    <source>
        <dbReference type="SAM" id="MobiDB-lite"/>
    </source>
</evidence>
<sequence>MPRSRTELPQGTVSSPRTPRGPGLGSEGSRAASGTAGIKLAVRVRPLVPREAGKPEGVRVHPSESRVTVFSEQGVHPRCRRRGGQPRPRLRPCAQRRQQQRSPHGR</sequence>
<feature type="region of interest" description="Disordered" evidence="1">
    <location>
        <begin position="1"/>
        <end position="106"/>
    </location>
</feature>
<evidence type="ECO:0000313" key="3">
    <source>
        <dbReference type="Proteomes" id="UP001189429"/>
    </source>
</evidence>
<gene>
    <name evidence="2" type="ORF">PCOR1329_LOCUS22383</name>
</gene>
<feature type="compositionally biased region" description="Polar residues" evidence="1">
    <location>
        <begin position="96"/>
        <end position="106"/>
    </location>
</feature>
<evidence type="ECO:0000313" key="2">
    <source>
        <dbReference type="EMBL" id="CAK0820869.1"/>
    </source>
</evidence>
<feature type="compositionally biased region" description="Polar residues" evidence="1">
    <location>
        <begin position="7"/>
        <end position="17"/>
    </location>
</feature>
<organism evidence="2 3">
    <name type="scientific">Prorocentrum cordatum</name>
    <dbReference type="NCBI Taxonomy" id="2364126"/>
    <lineage>
        <taxon>Eukaryota</taxon>
        <taxon>Sar</taxon>
        <taxon>Alveolata</taxon>
        <taxon>Dinophyceae</taxon>
        <taxon>Prorocentrales</taxon>
        <taxon>Prorocentraceae</taxon>
        <taxon>Prorocentrum</taxon>
    </lineage>
</organism>
<accession>A0ABN9RQ82</accession>
<feature type="compositionally biased region" description="Basic and acidic residues" evidence="1">
    <location>
        <begin position="51"/>
        <end position="64"/>
    </location>
</feature>